<dbReference type="Gene3D" id="3.40.50.1820">
    <property type="entry name" value="alpha/beta hydrolase"/>
    <property type="match status" value="1"/>
</dbReference>
<dbReference type="Proteomes" id="UP001597391">
    <property type="component" value="Unassembled WGS sequence"/>
</dbReference>
<evidence type="ECO:0000313" key="2">
    <source>
        <dbReference type="Proteomes" id="UP001597391"/>
    </source>
</evidence>
<keyword evidence="2" id="KW-1185">Reference proteome</keyword>
<accession>A0ABW5XGB1</accession>
<organism evidence="1 2">
    <name type="scientific">Populibacterium corticicola</name>
    <dbReference type="NCBI Taxonomy" id="1812826"/>
    <lineage>
        <taxon>Bacteria</taxon>
        <taxon>Bacillati</taxon>
        <taxon>Actinomycetota</taxon>
        <taxon>Actinomycetes</taxon>
        <taxon>Micrococcales</taxon>
        <taxon>Jonesiaceae</taxon>
        <taxon>Populibacterium</taxon>
    </lineage>
</organism>
<dbReference type="InterPro" id="IPR029058">
    <property type="entry name" value="AB_hydrolase_fold"/>
</dbReference>
<evidence type="ECO:0008006" key="3">
    <source>
        <dbReference type="Google" id="ProtNLM"/>
    </source>
</evidence>
<reference evidence="2" key="1">
    <citation type="journal article" date="2019" name="Int. J. Syst. Evol. Microbiol.">
        <title>The Global Catalogue of Microorganisms (GCM) 10K type strain sequencing project: providing services to taxonomists for standard genome sequencing and annotation.</title>
        <authorList>
            <consortium name="The Broad Institute Genomics Platform"/>
            <consortium name="The Broad Institute Genome Sequencing Center for Infectious Disease"/>
            <person name="Wu L."/>
            <person name="Ma J."/>
        </authorList>
    </citation>
    <scope>NUCLEOTIDE SEQUENCE [LARGE SCALE GENOMIC DNA]</scope>
    <source>
        <strain evidence="2">KCTC 33576</strain>
    </source>
</reference>
<dbReference type="EMBL" id="JBHUOP010000003">
    <property type="protein sequence ID" value="MFD2840310.1"/>
    <property type="molecule type" value="Genomic_DNA"/>
</dbReference>
<evidence type="ECO:0000313" key="1">
    <source>
        <dbReference type="EMBL" id="MFD2840310.1"/>
    </source>
</evidence>
<comment type="caution">
    <text evidence="1">The sequence shown here is derived from an EMBL/GenBank/DDBJ whole genome shotgun (WGS) entry which is preliminary data.</text>
</comment>
<dbReference type="RefSeq" id="WP_377466132.1">
    <property type="nucleotide sequence ID" value="NZ_JBHUOP010000003.1"/>
</dbReference>
<protein>
    <recommendedName>
        <fullName evidence="3">Alpha/beta hydrolase</fullName>
    </recommendedName>
</protein>
<gene>
    <name evidence="1" type="ORF">ACFSYH_06965</name>
</gene>
<sequence>MRPLTNTTIIYIPGLFDHMHWVNRLQRAALKTWTKFGGQPEVFTVRWADDAEFDPRLDALCDRVLELRAQGRQVALVGASAGGSAVVAALARVGEQVRGSVLICGKIHRPQIIPDLVMDRNEVFEDALEETDSALSQLDADVLARLVSLRSIHDAIVPPQDSIIKGAHNIRMPIIGHLAGIGYALLRYGRFVVKFCEKLEPRPPHQPVGD</sequence>
<dbReference type="SUPFAM" id="SSF53474">
    <property type="entry name" value="alpha/beta-Hydrolases"/>
    <property type="match status" value="1"/>
</dbReference>
<proteinExistence type="predicted"/>
<name>A0ABW5XGB1_9MICO</name>